<keyword evidence="4 10" id="KW-0808">Transferase</keyword>
<sequence length="510" mass="55446">MKKRALISVSDKTDIEVVAKKLVDLGYELISTGGTYAALQKAGLKVLNISEITGFPECLDGRVKTLHPKVHAGLLAMRSNPEHMKQIAELDVNPIDVVIVNLYPFKQTVMKEGVAFEEVVENIDIGGPTMLRSAAKNYQDVIVIVDPKDYGKVFSELEGGAVSIETRMYLMYKVYQHTAVYDTMISTYLRNKLGIAFPEQLTLAYEKKEDMRYGENPHQAGALYAEEIPVANSLVEAEQLNGKQLSYNNINDANGAVELLKEFDAPTIVAVKHANPCGVASADTIAEAYRKAYASDPVSIFGGIVASNRVIDAETASEMVKIFLEIVIAPDFTADALEILKTKPNLRVLKQALIAKPNPEGTMEFKKCYGGLIMQESDKGVFEHLKTVTKAVPTEAQIADMEFGMKVVKHCKSNAIVIVKDGVTQGIGVGQTNRIWATEQAGEHCINGAKGAVLASDAFFPFSDCVEAAGKLGIAAIVQPGGSIRDEDSVKKADELGIAMSFSGKRHFKH</sequence>
<evidence type="ECO:0000256" key="5">
    <source>
        <dbReference type="ARBA" id="ARBA00022755"/>
    </source>
</evidence>
<evidence type="ECO:0000256" key="8">
    <source>
        <dbReference type="ARBA" id="ARBA00050488"/>
    </source>
</evidence>
<reference evidence="12" key="1">
    <citation type="submission" date="2020-10" db="EMBL/GenBank/DDBJ databases">
        <authorList>
            <person name="Gilroy R."/>
        </authorList>
    </citation>
    <scope>NUCLEOTIDE SEQUENCE</scope>
    <source>
        <strain evidence="12">23406</strain>
    </source>
</reference>
<dbReference type="InterPro" id="IPR016193">
    <property type="entry name" value="Cytidine_deaminase-like"/>
</dbReference>
<dbReference type="FunFam" id="3.40.140.20:FF:000001">
    <property type="entry name" value="Bifunctional purine biosynthesis protein PurH"/>
    <property type="match status" value="1"/>
</dbReference>
<comment type="catalytic activity">
    <reaction evidence="9 10">
        <text>IMP + H2O = 5-formamido-1-(5-phospho-D-ribosyl)imidazole-4-carboxamide</text>
        <dbReference type="Rhea" id="RHEA:18445"/>
        <dbReference type="ChEBI" id="CHEBI:15377"/>
        <dbReference type="ChEBI" id="CHEBI:58053"/>
        <dbReference type="ChEBI" id="CHEBI:58467"/>
        <dbReference type="EC" id="3.5.4.10"/>
    </reaction>
</comment>
<dbReference type="Proteomes" id="UP000886891">
    <property type="component" value="Unassembled WGS sequence"/>
</dbReference>
<evidence type="ECO:0000313" key="13">
    <source>
        <dbReference type="Proteomes" id="UP000886891"/>
    </source>
</evidence>
<dbReference type="InterPro" id="IPR011607">
    <property type="entry name" value="MGS-like_dom"/>
</dbReference>
<evidence type="ECO:0000256" key="1">
    <source>
        <dbReference type="ARBA" id="ARBA00004844"/>
    </source>
</evidence>
<dbReference type="HAMAP" id="MF_00139">
    <property type="entry name" value="PurH"/>
    <property type="match status" value="1"/>
</dbReference>
<dbReference type="Pfam" id="PF02142">
    <property type="entry name" value="MGS"/>
    <property type="match status" value="1"/>
</dbReference>
<proteinExistence type="inferred from homology"/>
<dbReference type="GO" id="GO:0003937">
    <property type="term" value="F:IMP cyclohydrolase activity"/>
    <property type="evidence" value="ECO:0007669"/>
    <property type="project" value="UniProtKB-UniRule"/>
</dbReference>
<dbReference type="GO" id="GO:0006189">
    <property type="term" value="P:'de novo' IMP biosynthetic process"/>
    <property type="evidence" value="ECO:0007669"/>
    <property type="project" value="UniProtKB-UniRule"/>
</dbReference>
<evidence type="ECO:0000256" key="7">
    <source>
        <dbReference type="ARBA" id="ARBA00023268"/>
    </source>
</evidence>
<dbReference type="GO" id="GO:0005829">
    <property type="term" value="C:cytosol"/>
    <property type="evidence" value="ECO:0007669"/>
    <property type="project" value="TreeGrafter"/>
</dbReference>
<comment type="pathway">
    <text evidence="2 10">Purine metabolism; IMP biosynthesis via de novo pathway; 5-formamido-1-(5-phospho-D-ribosyl)imidazole-4-carboxamide from 5-amino-1-(5-phospho-D-ribosyl)imidazole-4-carboxamide (10-formyl THF route): step 1/1.</text>
</comment>
<comment type="pathway">
    <text evidence="1 10">Purine metabolism; IMP biosynthesis via de novo pathway; IMP from 5-formamido-1-(5-phospho-D-ribosyl)imidazole-4-carboxamide: step 1/1.</text>
</comment>
<dbReference type="EMBL" id="DVOH01000016">
    <property type="protein sequence ID" value="HIU99899.1"/>
    <property type="molecule type" value="Genomic_DNA"/>
</dbReference>
<dbReference type="SMART" id="SM00851">
    <property type="entry name" value="MGS"/>
    <property type="match status" value="1"/>
</dbReference>
<evidence type="ECO:0000256" key="4">
    <source>
        <dbReference type="ARBA" id="ARBA00022679"/>
    </source>
</evidence>
<dbReference type="PANTHER" id="PTHR11692">
    <property type="entry name" value="BIFUNCTIONAL PURINE BIOSYNTHESIS PROTEIN PURH"/>
    <property type="match status" value="1"/>
</dbReference>
<dbReference type="EC" id="2.1.2.3" evidence="10"/>
<dbReference type="PROSITE" id="PS51855">
    <property type="entry name" value="MGS"/>
    <property type="match status" value="1"/>
</dbReference>
<dbReference type="PIRSF" id="PIRSF000414">
    <property type="entry name" value="AICARFT_IMPCHas"/>
    <property type="match status" value="1"/>
</dbReference>
<comment type="catalytic activity">
    <reaction evidence="8 10">
        <text>(6R)-10-formyltetrahydrofolate + 5-amino-1-(5-phospho-beta-D-ribosyl)imidazole-4-carboxamide = 5-formamido-1-(5-phospho-D-ribosyl)imidazole-4-carboxamide + (6S)-5,6,7,8-tetrahydrofolate</text>
        <dbReference type="Rhea" id="RHEA:22192"/>
        <dbReference type="ChEBI" id="CHEBI:57453"/>
        <dbReference type="ChEBI" id="CHEBI:58467"/>
        <dbReference type="ChEBI" id="CHEBI:58475"/>
        <dbReference type="ChEBI" id="CHEBI:195366"/>
        <dbReference type="EC" id="2.1.2.3"/>
    </reaction>
</comment>
<feature type="domain" description="MGS-like" evidence="11">
    <location>
        <begin position="1"/>
        <end position="145"/>
    </location>
</feature>
<keyword evidence="6 10" id="KW-0378">Hydrolase</keyword>
<organism evidence="12 13">
    <name type="scientific">Candidatus Stercoripulliclostridium merdipullorum</name>
    <dbReference type="NCBI Taxonomy" id="2840952"/>
    <lineage>
        <taxon>Bacteria</taxon>
        <taxon>Bacillati</taxon>
        <taxon>Bacillota</taxon>
        <taxon>Clostridia</taxon>
        <taxon>Eubacteriales</taxon>
        <taxon>Candidatus Stercoripulliclostridium</taxon>
    </lineage>
</organism>
<dbReference type="FunFam" id="3.40.140.20:FF:000002">
    <property type="entry name" value="Bifunctional purine biosynthesis protein PurH"/>
    <property type="match status" value="1"/>
</dbReference>
<reference evidence="12" key="2">
    <citation type="journal article" date="2021" name="PeerJ">
        <title>Extensive microbial diversity within the chicken gut microbiome revealed by metagenomics and culture.</title>
        <authorList>
            <person name="Gilroy R."/>
            <person name="Ravi A."/>
            <person name="Getino M."/>
            <person name="Pursley I."/>
            <person name="Horton D.L."/>
            <person name="Alikhan N.F."/>
            <person name="Baker D."/>
            <person name="Gharbi K."/>
            <person name="Hall N."/>
            <person name="Watson M."/>
            <person name="Adriaenssens E.M."/>
            <person name="Foster-Nyarko E."/>
            <person name="Jarju S."/>
            <person name="Secka A."/>
            <person name="Antonio M."/>
            <person name="Oren A."/>
            <person name="Chaudhuri R.R."/>
            <person name="La Ragione R."/>
            <person name="Hildebrand F."/>
            <person name="Pallen M.J."/>
        </authorList>
    </citation>
    <scope>NUCLEOTIDE SEQUENCE</scope>
    <source>
        <strain evidence="12">23406</strain>
    </source>
</reference>
<dbReference type="GO" id="GO:0004643">
    <property type="term" value="F:phosphoribosylaminoimidazolecarboxamide formyltransferase activity"/>
    <property type="evidence" value="ECO:0007669"/>
    <property type="project" value="UniProtKB-UniRule"/>
</dbReference>
<name>A0A9D1NBP7_9FIRM</name>
<keyword evidence="5 10" id="KW-0658">Purine biosynthesis</keyword>
<accession>A0A9D1NBP7</accession>
<dbReference type="Gene3D" id="3.40.50.1380">
    <property type="entry name" value="Methylglyoxal synthase-like domain"/>
    <property type="match status" value="1"/>
</dbReference>
<evidence type="ECO:0000256" key="6">
    <source>
        <dbReference type="ARBA" id="ARBA00022801"/>
    </source>
</evidence>
<dbReference type="NCBIfam" id="NF002049">
    <property type="entry name" value="PRK00881.1"/>
    <property type="match status" value="1"/>
</dbReference>
<evidence type="ECO:0000256" key="3">
    <source>
        <dbReference type="ARBA" id="ARBA00007667"/>
    </source>
</evidence>
<comment type="caution">
    <text evidence="12">The sequence shown here is derived from an EMBL/GenBank/DDBJ whole genome shotgun (WGS) entry which is preliminary data.</text>
</comment>
<dbReference type="PANTHER" id="PTHR11692:SF0">
    <property type="entry name" value="BIFUNCTIONAL PURINE BIOSYNTHESIS PROTEIN ATIC"/>
    <property type="match status" value="1"/>
</dbReference>
<dbReference type="CDD" id="cd01421">
    <property type="entry name" value="IMPCH"/>
    <property type="match status" value="1"/>
</dbReference>
<dbReference type="Pfam" id="PF01808">
    <property type="entry name" value="AICARFT_IMPCHas"/>
    <property type="match status" value="1"/>
</dbReference>
<dbReference type="FunFam" id="3.40.50.1380:FF:000001">
    <property type="entry name" value="Bifunctional purine biosynthesis protein PurH"/>
    <property type="match status" value="1"/>
</dbReference>
<evidence type="ECO:0000256" key="2">
    <source>
        <dbReference type="ARBA" id="ARBA00004954"/>
    </source>
</evidence>
<evidence type="ECO:0000256" key="9">
    <source>
        <dbReference type="ARBA" id="ARBA00050687"/>
    </source>
</evidence>
<comment type="domain">
    <text evidence="10">The IMP cyclohydrolase activity resides in the N-terminal region.</text>
</comment>
<comment type="similarity">
    <text evidence="3 10">Belongs to the PurH family.</text>
</comment>
<dbReference type="Gene3D" id="3.40.140.20">
    <property type="match status" value="2"/>
</dbReference>
<dbReference type="InterPro" id="IPR024051">
    <property type="entry name" value="AICAR_Tfase_dup_dom_sf"/>
</dbReference>
<evidence type="ECO:0000313" key="12">
    <source>
        <dbReference type="EMBL" id="HIU99899.1"/>
    </source>
</evidence>
<dbReference type="SMART" id="SM00798">
    <property type="entry name" value="AICARFT_IMPCHas"/>
    <property type="match status" value="1"/>
</dbReference>
<dbReference type="InterPro" id="IPR036914">
    <property type="entry name" value="MGS-like_dom_sf"/>
</dbReference>
<dbReference type="NCBIfam" id="TIGR00355">
    <property type="entry name" value="purH"/>
    <property type="match status" value="1"/>
</dbReference>
<gene>
    <name evidence="10 12" type="primary">purH</name>
    <name evidence="12" type="ORF">IAB14_02145</name>
</gene>
<dbReference type="InterPro" id="IPR002695">
    <property type="entry name" value="PurH-like"/>
</dbReference>
<protein>
    <recommendedName>
        <fullName evidence="10">Bifunctional purine biosynthesis protein PurH</fullName>
    </recommendedName>
    <domain>
        <recommendedName>
            <fullName evidence="10">Phosphoribosylaminoimidazolecarboxamide formyltransferase</fullName>
            <ecNumber evidence="10">2.1.2.3</ecNumber>
        </recommendedName>
        <alternativeName>
            <fullName evidence="10">AICAR transformylase</fullName>
        </alternativeName>
    </domain>
    <domain>
        <recommendedName>
            <fullName evidence="10">IMP cyclohydrolase</fullName>
            <ecNumber evidence="10">3.5.4.10</ecNumber>
        </recommendedName>
        <alternativeName>
            <fullName evidence="10">ATIC</fullName>
        </alternativeName>
        <alternativeName>
            <fullName evidence="10">IMP synthase</fullName>
        </alternativeName>
        <alternativeName>
            <fullName evidence="10">Inosinicase</fullName>
        </alternativeName>
    </domain>
</protein>
<evidence type="ECO:0000256" key="10">
    <source>
        <dbReference type="HAMAP-Rule" id="MF_00139"/>
    </source>
</evidence>
<dbReference type="SUPFAM" id="SSF52335">
    <property type="entry name" value="Methylglyoxal synthase-like"/>
    <property type="match status" value="1"/>
</dbReference>
<dbReference type="AlphaFoldDB" id="A0A9D1NBP7"/>
<dbReference type="SUPFAM" id="SSF53927">
    <property type="entry name" value="Cytidine deaminase-like"/>
    <property type="match status" value="1"/>
</dbReference>
<dbReference type="EC" id="3.5.4.10" evidence="10"/>
<keyword evidence="7 10" id="KW-0511">Multifunctional enzyme</keyword>
<evidence type="ECO:0000259" key="11">
    <source>
        <dbReference type="PROSITE" id="PS51855"/>
    </source>
</evidence>